<keyword evidence="3 5" id="KW-0663">Pyridoxal phosphate</keyword>
<dbReference type="InterPro" id="IPR036038">
    <property type="entry name" value="Aminotransferase-like"/>
</dbReference>
<dbReference type="PANTHER" id="PTHR42743:SF11">
    <property type="entry name" value="AMINODEOXYCHORISMATE LYASE"/>
    <property type="match status" value="1"/>
</dbReference>
<dbReference type="SUPFAM" id="SSF56752">
    <property type="entry name" value="D-aminoacid aminotransferase-like PLP-dependent enzymes"/>
    <property type="match status" value="1"/>
</dbReference>
<dbReference type="Gene3D" id="3.20.10.10">
    <property type="entry name" value="D-amino Acid Aminotransferase, subunit A, domain 2"/>
    <property type="match status" value="1"/>
</dbReference>
<keyword evidence="6" id="KW-0808">Transferase</keyword>
<name>A0A1I2XVM8_9FIRM</name>
<dbReference type="Proteomes" id="UP000199337">
    <property type="component" value="Unassembled WGS sequence"/>
</dbReference>
<dbReference type="STRING" id="341036.SAMN05660649_04147"/>
<dbReference type="OrthoDB" id="9805628at2"/>
<dbReference type="GO" id="GO:0008483">
    <property type="term" value="F:transaminase activity"/>
    <property type="evidence" value="ECO:0007669"/>
    <property type="project" value="UniProtKB-KW"/>
</dbReference>
<gene>
    <name evidence="6" type="ORF">SAMN05660649_04147</name>
</gene>
<keyword evidence="6" id="KW-0032">Aminotransferase</keyword>
<comment type="similarity">
    <text evidence="2 4">Belongs to the class-IV pyridoxal-phosphate-dependent aminotransferase family.</text>
</comment>
<dbReference type="PROSITE" id="PS00770">
    <property type="entry name" value="AA_TRANSFER_CLASS_4"/>
    <property type="match status" value="1"/>
</dbReference>
<sequence>MSIYYVIDGKPAAEASLTIDAVDAGLLYGFSLFETILVKGGRPDFLQLHLQRMSGSAAELGLFIPEGIDSLAVMCEEAVSKSGISEGVLRLAVTAGSSDDKPGRTILAIRAGVPYHAGQYEKGFFIMTADYPRNEKSPLVRHKTANYLENLIARKKAGARGFDECLFLNTQGNAAECSASNVFVVIENKLITPPVEAGLLPGIVRGLVIDKLAGPACRCIEADFNYADLLQAEECFITNSLMGIMPVVSIDRHRVGDGRTGKLTGTLMQKYHSCL</sequence>
<organism evidence="6 7">
    <name type="scientific">Desulfotruncus arcticus DSM 17038</name>
    <dbReference type="NCBI Taxonomy" id="1121424"/>
    <lineage>
        <taxon>Bacteria</taxon>
        <taxon>Bacillati</taxon>
        <taxon>Bacillota</taxon>
        <taxon>Clostridia</taxon>
        <taxon>Eubacteriales</taxon>
        <taxon>Desulfallaceae</taxon>
        <taxon>Desulfotruncus</taxon>
    </lineage>
</organism>
<dbReference type="FunFam" id="3.20.10.10:FF:000002">
    <property type="entry name" value="D-alanine aminotransferase"/>
    <property type="match status" value="1"/>
</dbReference>
<evidence type="ECO:0000256" key="5">
    <source>
        <dbReference type="RuleBase" id="RU004516"/>
    </source>
</evidence>
<dbReference type="CDD" id="cd00449">
    <property type="entry name" value="PLPDE_IV"/>
    <property type="match status" value="1"/>
</dbReference>
<evidence type="ECO:0000313" key="7">
    <source>
        <dbReference type="Proteomes" id="UP000199337"/>
    </source>
</evidence>
<dbReference type="InterPro" id="IPR043132">
    <property type="entry name" value="BCAT-like_C"/>
</dbReference>
<keyword evidence="7" id="KW-1185">Reference proteome</keyword>
<comment type="cofactor">
    <cofactor evidence="1 5">
        <name>pyridoxal 5'-phosphate</name>
        <dbReference type="ChEBI" id="CHEBI:597326"/>
    </cofactor>
</comment>
<dbReference type="Gene3D" id="3.30.470.10">
    <property type="match status" value="1"/>
</dbReference>
<dbReference type="InterPro" id="IPR001544">
    <property type="entry name" value="Aminotrans_IV"/>
</dbReference>
<dbReference type="GO" id="GO:0005829">
    <property type="term" value="C:cytosol"/>
    <property type="evidence" value="ECO:0007669"/>
    <property type="project" value="TreeGrafter"/>
</dbReference>
<dbReference type="AlphaFoldDB" id="A0A1I2XVM8"/>
<dbReference type="GO" id="GO:0046394">
    <property type="term" value="P:carboxylic acid biosynthetic process"/>
    <property type="evidence" value="ECO:0007669"/>
    <property type="project" value="UniProtKB-ARBA"/>
</dbReference>
<protein>
    <submittedName>
        <fullName evidence="6">Branched-chain amino acid aminotransferase</fullName>
    </submittedName>
</protein>
<proteinExistence type="inferred from homology"/>
<reference evidence="7" key="1">
    <citation type="submission" date="2016-10" db="EMBL/GenBank/DDBJ databases">
        <authorList>
            <person name="Varghese N."/>
            <person name="Submissions S."/>
        </authorList>
    </citation>
    <scope>NUCLEOTIDE SEQUENCE [LARGE SCALE GENOMIC DNA]</scope>
    <source>
        <strain evidence="7">DSM 17038</strain>
    </source>
</reference>
<dbReference type="GO" id="GO:0008652">
    <property type="term" value="P:amino acid biosynthetic process"/>
    <property type="evidence" value="ECO:0007669"/>
    <property type="project" value="UniProtKB-ARBA"/>
</dbReference>
<evidence type="ECO:0000256" key="3">
    <source>
        <dbReference type="ARBA" id="ARBA00022898"/>
    </source>
</evidence>
<evidence type="ECO:0000256" key="1">
    <source>
        <dbReference type="ARBA" id="ARBA00001933"/>
    </source>
</evidence>
<evidence type="ECO:0000256" key="4">
    <source>
        <dbReference type="RuleBase" id="RU004106"/>
    </source>
</evidence>
<evidence type="ECO:0000313" key="6">
    <source>
        <dbReference type="EMBL" id="SFH17568.1"/>
    </source>
</evidence>
<dbReference type="EMBL" id="FOOX01000019">
    <property type="protein sequence ID" value="SFH17568.1"/>
    <property type="molecule type" value="Genomic_DNA"/>
</dbReference>
<dbReference type="Pfam" id="PF01063">
    <property type="entry name" value="Aminotran_4"/>
    <property type="match status" value="1"/>
</dbReference>
<dbReference type="InterPro" id="IPR018300">
    <property type="entry name" value="Aminotrans_IV_CS"/>
</dbReference>
<dbReference type="RefSeq" id="WP_092473947.1">
    <property type="nucleotide sequence ID" value="NZ_FOOX01000019.1"/>
</dbReference>
<dbReference type="InterPro" id="IPR043131">
    <property type="entry name" value="BCAT-like_N"/>
</dbReference>
<dbReference type="PANTHER" id="PTHR42743">
    <property type="entry name" value="AMINO-ACID AMINOTRANSFERASE"/>
    <property type="match status" value="1"/>
</dbReference>
<dbReference type="InterPro" id="IPR050571">
    <property type="entry name" value="Class-IV_PLP-Dep_Aminotrnsfr"/>
</dbReference>
<accession>A0A1I2XVM8</accession>
<evidence type="ECO:0000256" key="2">
    <source>
        <dbReference type="ARBA" id="ARBA00009320"/>
    </source>
</evidence>